<proteinExistence type="predicted"/>
<feature type="non-terminal residue" evidence="2">
    <location>
        <position position="25"/>
    </location>
</feature>
<reference evidence="2" key="1">
    <citation type="journal article" date="2015" name="Nature">
        <title>Complex archaea that bridge the gap between prokaryotes and eukaryotes.</title>
        <authorList>
            <person name="Spang A."/>
            <person name="Saw J.H."/>
            <person name="Jorgensen S.L."/>
            <person name="Zaremba-Niedzwiedzka K."/>
            <person name="Martijn J."/>
            <person name="Lind A.E."/>
            <person name="van Eijk R."/>
            <person name="Schleper C."/>
            <person name="Guy L."/>
            <person name="Ettema T.J."/>
        </authorList>
    </citation>
    <scope>NUCLEOTIDE SEQUENCE</scope>
</reference>
<organism evidence="2">
    <name type="scientific">marine sediment metagenome</name>
    <dbReference type="NCBI Taxonomy" id="412755"/>
    <lineage>
        <taxon>unclassified sequences</taxon>
        <taxon>metagenomes</taxon>
        <taxon>ecological metagenomes</taxon>
    </lineage>
</organism>
<protein>
    <recommendedName>
        <fullName evidence="1">LexA repressor DNA-binding domain-containing protein</fullName>
    </recommendedName>
</protein>
<dbReference type="InterPro" id="IPR006199">
    <property type="entry name" value="LexA_DNA-bd_dom"/>
</dbReference>
<feature type="domain" description="LexA repressor DNA-binding" evidence="1">
    <location>
        <begin position="1"/>
        <end position="25"/>
    </location>
</feature>
<comment type="caution">
    <text evidence="2">The sequence shown here is derived from an EMBL/GenBank/DDBJ whole genome shotgun (WGS) entry which is preliminary data.</text>
</comment>
<dbReference type="GO" id="GO:0006508">
    <property type="term" value="P:proteolysis"/>
    <property type="evidence" value="ECO:0007669"/>
    <property type="project" value="InterPro"/>
</dbReference>
<dbReference type="GO" id="GO:0004252">
    <property type="term" value="F:serine-type endopeptidase activity"/>
    <property type="evidence" value="ECO:0007669"/>
    <property type="project" value="InterPro"/>
</dbReference>
<dbReference type="AlphaFoldDB" id="A0A0F8Y566"/>
<dbReference type="Pfam" id="PF01726">
    <property type="entry name" value="LexA_DNA_bind"/>
    <property type="match status" value="1"/>
</dbReference>
<dbReference type="EMBL" id="LAZR01058959">
    <property type="protein sequence ID" value="KKK68805.1"/>
    <property type="molecule type" value="Genomic_DNA"/>
</dbReference>
<accession>A0A0F8Y566</accession>
<evidence type="ECO:0000259" key="1">
    <source>
        <dbReference type="Pfam" id="PF01726"/>
    </source>
</evidence>
<evidence type="ECO:0000313" key="2">
    <source>
        <dbReference type="EMBL" id="KKK68805.1"/>
    </source>
</evidence>
<name>A0A0F8Y566_9ZZZZ</name>
<gene>
    <name evidence="2" type="ORF">LCGC14_2940340</name>
</gene>
<sequence>MKELTEKQNKVFQFIKLQIASNSYP</sequence>